<evidence type="ECO:0000256" key="4">
    <source>
        <dbReference type="ARBA" id="ARBA00023163"/>
    </source>
</evidence>
<evidence type="ECO:0000313" key="6">
    <source>
        <dbReference type="EMBL" id="POU66743.1"/>
    </source>
</evidence>
<dbReference type="FunFam" id="1.10.10.10:FF:000181">
    <property type="entry name" value="LysR family transcriptional regulator"/>
    <property type="match status" value="1"/>
</dbReference>
<keyword evidence="3" id="KW-0238">DNA-binding</keyword>
<dbReference type="GO" id="GO:0003700">
    <property type="term" value="F:DNA-binding transcription factor activity"/>
    <property type="evidence" value="ECO:0007669"/>
    <property type="project" value="InterPro"/>
</dbReference>
<evidence type="ECO:0000256" key="3">
    <source>
        <dbReference type="ARBA" id="ARBA00023125"/>
    </source>
</evidence>
<evidence type="ECO:0000313" key="7">
    <source>
        <dbReference type="Proteomes" id="UP000237003"/>
    </source>
</evidence>
<keyword evidence="2" id="KW-0805">Transcription regulation</keyword>
<name>A0A2S4S076_CITAM</name>
<dbReference type="EMBL" id="PQLX01000002">
    <property type="protein sequence ID" value="POU66743.1"/>
    <property type="molecule type" value="Genomic_DNA"/>
</dbReference>
<dbReference type="Gene3D" id="1.10.10.10">
    <property type="entry name" value="Winged helix-like DNA-binding domain superfamily/Winged helix DNA-binding domain"/>
    <property type="match status" value="1"/>
</dbReference>
<dbReference type="InterPro" id="IPR050389">
    <property type="entry name" value="LysR-type_TF"/>
</dbReference>
<comment type="similarity">
    <text evidence="1">Belongs to the LysR transcriptional regulatory family.</text>
</comment>
<dbReference type="SUPFAM" id="SSF53850">
    <property type="entry name" value="Periplasmic binding protein-like II"/>
    <property type="match status" value="1"/>
</dbReference>
<evidence type="ECO:0000256" key="1">
    <source>
        <dbReference type="ARBA" id="ARBA00009437"/>
    </source>
</evidence>
<dbReference type="Proteomes" id="UP000237003">
    <property type="component" value="Unassembled WGS sequence"/>
</dbReference>
<dbReference type="OrthoDB" id="6413555at2"/>
<dbReference type="Gene3D" id="3.40.190.10">
    <property type="entry name" value="Periplasmic binding protein-like II"/>
    <property type="match status" value="2"/>
</dbReference>
<evidence type="ECO:0000256" key="2">
    <source>
        <dbReference type="ARBA" id="ARBA00023015"/>
    </source>
</evidence>
<evidence type="ECO:0000259" key="5">
    <source>
        <dbReference type="PROSITE" id="PS50931"/>
    </source>
</evidence>
<dbReference type="InterPro" id="IPR005119">
    <property type="entry name" value="LysR_subst-bd"/>
</dbReference>
<dbReference type="InterPro" id="IPR000847">
    <property type="entry name" value="LysR_HTH_N"/>
</dbReference>
<dbReference type="PANTHER" id="PTHR30118">
    <property type="entry name" value="HTH-TYPE TRANSCRIPTIONAL REGULATOR LEUO-RELATED"/>
    <property type="match status" value="1"/>
</dbReference>
<dbReference type="Pfam" id="PF03466">
    <property type="entry name" value="LysR_substrate"/>
    <property type="match status" value="1"/>
</dbReference>
<keyword evidence="4" id="KW-0804">Transcription</keyword>
<protein>
    <submittedName>
        <fullName evidence="6">LysR family transcriptional regulator</fullName>
    </submittedName>
</protein>
<comment type="caution">
    <text evidence="6">The sequence shown here is derived from an EMBL/GenBank/DDBJ whole genome shotgun (WGS) entry which is preliminary data.</text>
</comment>
<dbReference type="AlphaFoldDB" id="A0A2S4S076"/>
<dbReference type="InterPro" id="IPR036388">
    <property type="entry name" value="WH-like_DNA-bd_sf"/>
</dbReference>
<dbReference type="NCBIfam" id="NF008554">
    <property type="entry name" value="PRK11482.1"/>
    <property type="match status" value="1"/>
</dbReference>
<dbReference type="STRING" id="35703.AL524_19500"/>
<dbReference type="InterPro" id="IPR036390">
    <property type="entry name" value="WH_DNA-bd_sf"/>
</dbReference>
<accession>A0A2S4S076</accession>
<dbReference type="PROSITE" id="PS50931">
    <property type="entry name" value="HTH_LYSR"/>
    <property type="match status" value="1"/>
</dbReference>
<proteinExistence type="inferred from homology"/>
<dbReference type="SUPFAM" id="SSF46785">
    <property type="entry name" value="Winged helix' DNA-binding domain"/>
    <property type="match status" value="1"/>
</dbReference>
<dbReference type="RefSeq" id="WP_103776438.1">
    <property type="nucleotide sequence ID" value="NZ_PQLX01000002.1"/>
</dbReference>
<gene>
    <name evidence="6" type="ORF">C3430_08140</name>
</gene>
<dbReference type="Pfam" id="PF00126">
    <property type="entry name" value="HTH_1"/>
    <property type="match status" value="1"/>
</dbReference>
<reference evidence="6 7" key="1">
    <citation type="submission" date="2018-01" db="EMBL/GenBank/DDBJ databases">
        <title>Complete genome sequences of 14 Citrobacter spp. isolated from plant in Canada.</title>
        <authorList>
            <person name="Bhandare S.G."/>
            <person name="Colavecchio A."/>
            <person name="Jeukens J."/>
            <person name="Emond-Rheault J.-G."/>
            <person name="Freschi L."/>
            <person name="Hamel J."/>
            <person name="Kukavica-Ibrulj I."/>
            <person name="Levesque R."/>
            <person name="Goodridge L."/>
        </authorList>
    </citation>
    <scope>NUCLEOTIDE SEQUENCE [LARGE SCALE GENOMIC DNA]</scope>
    <source>
        <strain evidence="6 7">S1285</strain>
    </source>
</reference>
<sequence>MSDNNQPETRFTEQRPEDKPQIFRTLRNIDLNLLTIFEAVYVHKGIVNAAKILNLTPSAISQSIQKLRTIFPDPLFIRKGQGVTPTTYATHLHEYISQGLESILGALDLTGSYDKQRTITIGTTPSVGALVMPTIYQAIKARYPQLLLRNIPVSDAEIQLSQFQTDLIIDNSVYTNRALQSYVLFVDNLELVYRQDHPSLSVPLDDDKLKGLDHTLLLIEGQHFILLRQRIQEMFPDRQISFSSYNIFTIAALIASSDLLGIMPGRFLELFRNCWPLQSLPHGPINSEHVEFSLHFNKLSLRDPVLDNVINAIREAF</sequence>
<dbReference type="GO" id="GO:0003677">
    <property type="term" value="F:DNA binding"/>
    <property type="evidence" value="ECO:0007669"/>
    <property type="project" value="UniProtKB-KW"/>
</dbReference>
<feature type="domain" description="HTH lysR-type" evidence="5">
    <location>
        <begin position="29"/>
        <end position="86"/>
    </location>
</feature>
<dbReference type="PANTHER" id="PTHR30118:SF10">
    <property type="entry name" value="LYSR FAMILY TRANSCRIPTIONAL REGULATOR"/>
    <property type="match status" value="1"/>
</dbReference>
<organism evidence="6 7">
    <name type="scientific">Citrobacter amalonaticus</name>
    <dbReference type="NCBI Taxonomy" id="35703"/>
    <lineage>
        <taxon>Bacteria</taxon>
        <taxon>Pseudomonadati</taxon>
        <taxon>Pseudomonadota</taxon>
        <taxon>Gammaproteobacteria</taxon>
        <taxon>Enterobacterales</taxon>
        <taxon>Enterobacteriaceae</taxon>
        <taxon>Citrobacter</taxon>
    </lineage>
</organism>